<gene>
    <name evidence="2" type="ORF">N7493_000983</name>
</gene>
<comment type="caution">
    <text evidence="2">The sequence shown here is derived from an EMBL/GenBank/DDBJ whole genome shotgun (WGS) entry which is preliminary data.</text>
</comment>
<evidence type="ECO:0000313" key="3">
    <source>
        <dbReference type="Proteomes" id="UP001215712"/>
    </source>
</evidence>
<organism evidence="2 3">
    <name type="scientific">Penicillium malachiteum</name>
    <dbReference type="NCBI Taxonomy" id="1324776"/>
    <lineage>
        <taxon>Eukaryota</taxon>
        <taxon>Fungi</taxon>
        <taxon>Dikarya</taxon>
        <taxon>Ascomycota</taxon>
        <taxon>Pezizomycotina</taxon>
        <taxon>Eurotiomycetes</taxon>
        <taxon>Eurotiomycetidae</taxon>
        <taxon>Eurotiales</taxon>
        <taxon>Aspergillaceae</taxon>
        <taxon>Penicillium</taxon>
    </lineage>
</organism>
<keyword evidence="3" id="KW-1185">Reference proteome</keyword>
<reference evidence="2" key="1">
    <citation type="journal article" date="2023" name="IMA Fungus">
        <title>Comparative genomic study of the Penicillium genus elucidates a diverse pangenome and 15 lateral gene transfer events.</title>
        <authorList>
            <person name="Petersen C."/>
            <person name="Sorensen T."/>
            <person name="Nielsen M.R."/>
            <person name="Sondergaard T.E."/>
            <person name="Sorensen J.L."/>
            <person name="Fitzpatrick D.A."/>
            <person name="Frisvad J.C."/>
            <person name="Nielsen K.L."/>
        </authorList>
    </citation>
    <scope>NUCLEOTIDE SEQUENCE</scope>
    <source>
        <strain evidence="2">IBT 17514</strain>
    </source>
</reference>
<reference evidence="2" key="2">
    <citation type="submission" date="2023-01" db="EMBL/GenBank/DDBJ databases">
        <authorList>
            <person name="Petersen C."/>
        </authorList>
    </citation>
    <scope>NUCLEOTIDE SEQUENCE</scope>
    <source>
        <strain evidence="2">IBT 17514</strain>
    </source>
</reference>
<evidence type="ECO:0000256" key="1">
    <source>
        <dbReference type="SAM" id="MobiDB-lite"/>
    </source>
</evidence>
<evidence type="ECO:0000313" key="2">
    <source>
        <dbReference type="EMBL" id="KAJ5741111.1"/>
    </source>
</evidence>
<dbReference type="AlphaFoldDB" id="A0AAD6HXX9"/>
<dbReference type="EMBL" id="JAQJAN010000001">
    <property type="protein sequence ID" value="KAJ5741111.1"/>
    <property type="molecule type" value="Genomic_DNA"/>
</dbReference>
<sequence length="190" mass="21626">MSLKSTHSQFEKAKRDNTLLVHQKDKAPSMDLPGEHQTKLSKFHELRRKMSKSFFNATNPEQNESPKNSDPLMDKSDQVAAVCVKVVTHEFVPDEKGLVQPLYTLEIKENGESKQRKLTTEGVLKLQNGEEMLRIYFPRLTEDIQPHLFPRSLAPGEEHTLKIKASTEGGKIEYLGDGRIILRGVDIIYV</sequence>
<feature type="compositionally biased region" description="Basic and acidic residues" evidence="1">
    <location>
        <begin position="9"/>
        <end position="36"/>
    </location>
</feature>
<feature type="region of interest" description="Disordered" evidence="1">
    <location>
        <begin position="1"/>
        <end position="36"/>
    </location>
</feature>
<name>A0AAD6HXX9_9EURO</name>
<dbReference type="Proteomes" id="UP001215712">
    <property type="component" value="Unassembled WGS sequence"/>
</dbReference>
<protein>
    <submittedName>
        <fullName evidence="2">Uncharacterized protein</fullName>
    </submittedName>
</protein>
<accession>A0AAD6HXX9</accession>
<feature type="region of interest" description="Disordered" evidence="1">
    <location>
        <begin position="54"/>
        <end position="73"/>
    </location>
</feature>
<proteinExistence type="predicted"/>
<feature type="compositionally biased region" description="Polar residues" evidence="1">
    <location>
        <begin position="54"/>
        <end position="68"/>
    </location>
</feature>